<evidence type="ECO:0000256" key="3">
    <source>
        <dbReference type="ARBA" id="ARBA00022692"/>
    </source>
</evidence>
<keyword evidence="5 6" id="KW-0472">Membrane</keyword>
<dbReference type="PANTHER" id="PTHR30619">
    <property type="entry name" value="DNA INTERNALIZATION/COMPETENCE PROTEIN COMEC/REC2"/>
    <property type="match status" value="1"/>
</dbReference>
<dbReference type="GO" id="GO:0005886">
    <property type="term" value="C:plasma membrane"/>
    <property type="evidence" value="ECO:0007669"/>
    <property type="project" value="UniProtKB-SubCell"/>
</dbReference>
<feature type="domain" description="ComEC/Rec2-related protein" evidence="7">
    <location>
        <begin position="237"/>
        <end position="517"/>
    </location>
</feature>
<feature type="transmembrane region" description="Helical" evidence="6">
    <location>
        <begin position="18"/>
        <end position="36"/>
    </location>
</feature>
<evidence type="ECO:0000313" key="10">
    <source>
        <dbReference type="Proteomes" id="UP000264589"/>
    </source>
</evidence>
<dbReference type="EMBL" id="QUQO01000001">
    <property type="protein sequence ID" value="RFB04531.1"/>
    <property type="molecule type" value="Genomic_DNA"/>
</dbReference>
<feature type="transmembrane region" description="Helical" evidence="6">
    <location>
        <begin position="296"/>
        <end position="314"/>
    </location>
</feature>
<keyword evidence="2" id="KW-1003">Cell membrane</keyword>
<gene>
    <name evidence="9" type="ORF">DX908_04085</name>
</gene>
<accession>A0A371RGG5</accession>
<feature type="transmembrane region" description="Helical" evidence="6">
    <location>
        <begin position="42"/>
        <end position="59"/>
    </location>
</feature>
<evidence type="ECO:0000256" key="6">
    <source>
        <dbReference type="SAM" id="Phobius"/>
    </source>
</evidence>
<keyword evidence="4 6" id="KW-1133">Transmembrane helix</keyword>
<keyword evidence="3 6" id="KW-0812">Transmembrane</keyword>
<dbReference type="AlphaFoldDB" id="A0A371RGG5"/>
<dbReference type="NCBIfam" id="TIGR00360">
    <property type="entry name" value="ComEC_N-term"/>
    <property type="match status" value="1"/>
</dbReference>
<proteinExistence type="predicted"/>
<feature type="transmembrane region" description="Helical" evidence="6">
    <location>
        <begin position="498"/>
        <end position="518"/>
    </location>
</feature>
<dbReference type="InParanoid" id="A0A371RGG5"/>
<dbReference type="Pfam" id="PF03772">
    <property type="entry name" value="Competence"/>
    <property type="match status" value="1"/>
</dbReference>
<evidence type="ECO:0000259" key="7">
    <source>
        <dbReference type="Pfam" id="PF03772"/>
    </source>
</evidence>
<feature type="transmembrane region" description="Helical" evidence="6">
    <location>
        <begin position="429"/>
        <end position="454"/>
    </location>
</feature>
<evidence type="ECO:0000313" key="9">
    <source>
        <dbReference type="EMBL" id="RFB04531.1"/>
    </source>
</evidence>
<evidence type="ECO:0000256" key="5">
    <source>
        <dbReference type="ARBA" id="ARBA00023136"/>
    </source>
</evidence>
<feature type="domain" description="DUF4131" evidence="8">
    <location>
        <begin position="36"/>
        <end position="194"/>
    </location>
</feature>
<evidence type="ECO:0000256" key="1">
    <source>
        <dbReference type="ARBA" id="ARBA00004651"/>
    </source>
</evidence>
<protein>
    <submittedName>
        <fullName evidence="9">ComEC family competence protein</fullName>
    </submittedName>
</protein>
<dbReference type="Pfam" id="PF13567">
    <property type="entry name" value="DUF4131"/>
    <property type="match status" value="1"/>
</dbReference>
<sequence>MAAGRLARHWAAVETGRFILWAPVLMIAGVAVYFSLPTEPSLLFVLLATLLPAAGWIWASRRGAAYSSFGSRLIFFFLLGLLLATIRTASVSAPILPRAVGPTGIEGTLLLREDRPGDQRFTIAPDTIGALTEDQIPEKIRVTWRGDRMDVHPGDRVRVFGQLMPPPGPALPGGFDYGRQLYYDRIGAVGFLYAQPEIKAAASRNSLHIRIERLRDRIAARIERLTPGAGAPIAATLVTGQRDGIPPDITNILRDTGLAHLLAISGLHMGLVCGLLFFSLRLIFACHPGWTARYPIKKWAAVGAILGGIVYLAISGAPVSAQRAFIMALIGFLAILADRRAISLRNVAIAAVVIIILSPEAVMGAGFQMSFAAVTALVAAYEFVREQQWTPRDRRLPTRFLRFIGALFLTSLIAGMATSPMSMFHFNRIAVYGLGANMAVMPLFTLIVMPGAVLGLVLMPLGLDQFVWPVVGWALSTIIQVTDMIASRPGSVMPIAQWSGIAWGLVMGGMLILCLFRAGWRWAGVGVILLGMGLAPLSPQPVLLISEDLRNVGAIDQAGELSILSRQRARFTVDQWRESLAVTKEKRELEKFVCEEGVCQVPAYGLDVTYTETIEATARACREAEIVIAPLWTAEDLKGSCAALLITKETSAARGPISFYLTREGYRLKEGAPLRGDRPWVP</sequence>
<dbReference type="InterPro" id="IPR052159">
    <property type="entry name" value="Competence_DNA_uptake"/>
</dbReference>
<evidence type="ECO:0000256" key="2">
    <source>
        <dbReference type="ARBA" id="ARBA00022475"/>
    </source>
</evidence>
<feature type="transmembrane region" description="Helical" evidence="6">
    <location>
        <begin position="258"/>
        <end position="284"/>
    </location>
</feature>
<dbReference type="RefSeq" id="WP_116391163.1">
    <property type="nucleotide sequence ID" value="NZ_QUQO01000001.1"/>
</dbReference>
<evidence type="ECO:0000256" key="4">
    <source>
        <dbReference type="ARBA" id="ARBA00022989"/>
    </source>
</evidence>
<dbReference type="InterPro" id="IPR004477">
    <property type="entry name" value="ComEC_N"/>
</dbReference>
<feature type="transmembrane region" description="Helical" evidence="6">
    <location>
        <begin position="349"/>
        <end position="380"/>
    </location>
</feature>
<feature type="transmembrane region" description="Helical" evidence="6">
    <location>
        <begin position="71"/>
        <end position="89"/>
    </location>
</feature>
<feature type="transmembrane region" description="Helical" evidence="6">
    <location>
        <begin position="466"/>
        <end position="486"/>
    </location>
</feature>
<feature type="transmembrane region" description="Helical" evidence="6">
    <location>
        <begin position="524"/>
        <end position="545"/>
    </location>
</feature>
<comment type="subcellular location">
    <subcellularLocation>
        <location evidence="1">Cell membrane</location>
        <topology evidence="1">Multi-pass membrane protein</topology>
    </subcellularLocation>
</comment>
<name>A0A371RGG5_9PROT</name>
<feature type="transmembrane region" description="Helical" evidence="6">
    <location>
        <begin position="400"/>
        <end position="417"/>
    </location>
</feature>
<reference evidence="9 10" key="1">
    <citation type="submission" date="2018-08" db="EMBL/GenBank/DDBJ databases">
        <title>Parvularcula sp. SM1705, isolated from surface water of the South Sea China.</title>
        <authorList>
            <person name="Sun L."/>
        </authorList>
    </citation>
    <scope>NUCLEOTIDE SEQUENCE [LARGE SCALE GENOMIC DNA]</scope>
    <source>
        <strain evidence="9 10">SM1705</strain>
    </source>
</reference>
<organism evidence="9 10">
    <name type="scientific">Parvularcula marina</name>
    <dbReference type="NCBI Taxonomy" id="2292771"/>
    <lineage>
        <taxon>Bacteria</taxon>
        <taxon>Pseudomonadati</taxon>
        <taxon>Pseudomonadota</taxon>
        <taxon>Alphaproteobacteria</taxon>
        <taxon>Parvularculales</taxon>
        <taxon>Parvularculaceae</taxon>
        <taxon>Parvularcula</taxon>
    </lineage>
</organism>
<dbReference type="OrthoDB" id="9790149at2"/>
<comment type="caution">
    <text evidence="9">The sequence shown here is derived from an EMBL/GenBank/DDBJ whole genome shotgun (WGS) entry which is preliminary data.</text>
</comment>
<dbReference type="Proteomes" id="UP000264589">
    <property type="component" value="Unassembled WGS sequence"/>
</dbReference>
<keyword evidence="10" id="KW-1185">Reference proteome</keyword>
<dbReference type="PANTHER" id="PTHR30619:SF1">
    <property type="entry name" value="RECOMBINATION PROTEIN 2"/>
    <property type="match status" value="1"/>
</dbReference>
<dbReference type="InterPro" id="IPR025405">
    <property type="entry name" value="DUF4131"/>
</dbReference>
<evidence type="ECO:0000259" key="8">
    <source>
        <dbReference type="Pfam" id="PF13567"/>
    </source>
</evidence>